<comment type="caution">
    <text evidence="1">The sequence shown here is derived from an EMBL/GenBank/DDBJ whole genome shotgun (WGS) entry which is preliminary data.</text>
</comment>
<dbReference type="EMBL" id="DRBS01000127">
    <property type="protein sequence ID" value="HDD43868.1"/>
    <property type="molecule type" value="Genomic_DNA"/>
</dbReference>
<dbReference type="Gene3D" id="3.40.50.620">
    <property type="entry name" value="HUPs"/>
    <property type="match status" value="1"/>
</dbReference>
<protein>
    <submittedName>
        <fullName evidence="1">Universal stress protein</fullName>
    </submittedName>
</protein>
<dbReference type="InterPro" id="IPR014729">
    <property type="entry name" value="Rossmann-like_a/b/a_fold"/>
</dbReference>
<organism evidence="1">
    <name type="scientific">Desulfofervidus auxilii</name>
    <dbReference type="NCBI Taxonomy" id="1621989"/>
    <lineage>
        <taxon>Bacteria</taxon>
        <taxon>Pseudomonadati</taxon>
        <taxon>Thermodesulfobacteriota</taxon>
        <taxon>Candidatus Desulfofervidia</taxon>
        <taxon>Candidatus Desulfofervidales</taxon>
        <taxon>Candidatus Desulfofervidaceae</taxon>
        <taxon>Candidatus Desulfofervidus</taxon>
    </lineage>
</organism>
<gene>
    <name evidence="1" type="ORF">ENG63_03280</name>
</gene>
<sequence length="143" mass="16413">MTPRILVTLSNEHLSVTPLFYAGELAMRLQAQMDVLFVISNSKQDAEEEKFLKEIAPAIDNYREKGVLIKSYLAKGKFLEEIAKFIKEIHPDIVVLSKLQQNFYSSVWLKIVREKLSGPLIVVVDHYLKKCRKKAFKADSNES</sequence>
<dbReference type="SUPFAM" id="SSF52402">
    <property type="entry name" value="Adenine nucleotide alpha hydrolases-like"/>
    <property type="match status" value="1"/>
</dbReference>
<dbReference type="AlphaFoldDB" id="A0A7C0Y4S6"/>
<reference evidence="1" key="1">
    <citation type="journal article" date="2020" name="mSystems">
        <title>Genome- and Community-Level Interaction Insights into Carbon Utilization and Element Cycling Functions of Hydrothermarchaeota in Hydrothermal Sediment.</title>
        <authorList>
            <person name="Zhou Z."/>
            <person name="Liu Y."/>
            <person name="Xu W."/>
            <person name="Pan J."/>
            <person name="Luo Z.H."/>
            <person name="Li M."/>
        </authorList>
    </citation>
    <scope>NUCLEOTIDE SEQUENCE [LARGE SCALE GENOMIC DNA]</scope>
    <source>
        <strain evidence="1">HyVt-233</strain>
    </source>
</reference>
<evidence type="ECO:0000313" key="1">
    <source>
        <dbReference type="EMBL" id="HDD43868.1"/>
    </source>
</evidence>
<proteinExistence type="predicted"/>
<accession>A0A7C0Y4S6</accession>
<dbReference type="Proteomes" id="UP000886289">
    <property type="component" value="Unassembled WGS sequence"/>
</dbReference>
<name>A0A7C0Y4S6_DESA2</name>